<dbReference type="InterPro" id="IPR036397">
    <property type="entry name" value="RNaseH_sf"/>
</dbReference>
<dbReference type="PANTHER" id="PTHR11046">
    <property type="entry name" value="OLIGORIBONUCLEASE, MITOCHONDRIAL"/>
    <property type="match status" value="1"/>
</dbReference>
<feature type="domain" description="Exonuclease" evidence="5">
    <location>
        <begin position="11"/>
        <end position="182"/>
    </location>
</feature>
<accession>A0ABM1XQX0</accession>
<dbReference type="Pfam" id="PF00929">
    <property type="entry name" value="RNase_T"/>
    <property type="match status" value="1"/>
</dbReference>
<keyword evidence="3" id="KW-0378">Hydrolase</keyword>
<keyword evidence="4" id="KW-0269">Exonuclease</keyword>
<proteinExistence type="inferred from homology"/>
<organism evidence="6 7">
    <name type="scientific">Aedes albopictus</name>
    <name type="common">Asian tiger mosquito</name>
    <name type="synonym">Stegomyia albopicta</name>
    <dbReference type="NCBI Taxonomy" id="7160"/>
    <lineage>
        <taxon>Eukaryota</taxon>
        <taxon>Metazoa</taxon>
        <taxon>Ecdysozoa</taxon>
        <taxon>Arthropoda</taxon>
        <taxon>Hexapoda</taxon>
        <taxon>Insecta</taxon>
        <taxon>Pterygota</taxon>
        <taxon>Neoptera</taxon>
        <taxon>Endopterygota</taxon>
        <taxon>Diptera</taxon>
        <taxon>Nematocera</taxon>
        <taxon>Culicoidea</taxon>
        <taxon>Culicidae</taxon>
        <taxon>Culicinae</taxon>
        <taxon>Aedini</taxon>
        <taxon>Aedes</taxon>
        <taxon>Stegomyia</taxon>
    </lineage>
</organism>
<dbReference type="PANTHER" id="PTHR11046:SF0">
    <property type="entry name" value="OLIGORIBONUCLEASE, MITOCHONDRIAL"/>
    <property type="match status" value="1"/>
</dbReference>
<keyword evidence="7" id="KW-1185">Reference proteome</keyword>
<dbReference type="InterPro" id="IPR022894">
    <property type="entry name" value="Oligoribonuclease"/>
</dbReference>
<dbReference type="EnsemblMetazoa" id="AALFPA23_001992.R1576">
    <property type="protein sequence ID" value="AALFPA23_001992.P1576"/>
    <property type="gene ID" value="AALFPA23_001992"/>
</dbReference>
<reference evidence="6" key="2">
    <citation type="submission" date="2025-05" db="UniProtKB">
        <authorList>
            <consortium name="EnsemblMetazoa"/>
        </authorList>
    </citation>
    <scope>IDENTIFICATION</scope>
    <source>
        <strain evidence="6">Foshan</strain>
    </source>
</reference>
<dbReference type="RefSeq" id="XP_062711784.1">
    <property type="nucleotide sequence ID" value="XM_062855800.1"/>
</dbReference>
<keyword evidence="2" id="KW-0540">Nuclease</keyword>
<dbReference type="SMART" id="SM00479">
    <property type="entry name" value="EXOIII"/>
    <property type="match status" value="1"/>
</dbReference>
<evidence type="ECO:0000256" key="1">
    <source>
        <dbReference type="ARBA" id="ARBA00009921"/>
    </source>
</evidence>
<dbReference type="Gene3D" id="3.30.420.10">
    <property type="entry name" value="Ribonuclease H-like superfamily/Ribonuclease H"/>
    <property type="match status" value="1"/>
</dbReference>
<dbReference type="InterPro" id="IPR013520">
    <property type="entry name" value="Ribonucl_H"/>
</dbReference>
<dbReference type="CDD" id="cd06135">
    <property type="entry name" value="Orn"/>
    <property type="match status" value="1"/>
</dbReference>
<reference evidence="7" key="1">
    <citation type="journal article" date="2015" name="Proc. Natl. Acad. Sci. U.S.A.">
        <title>Genome sequence of the Asian Tiger mosquito, Aedes albopictus, reveals insights into its biology, genetics, and evolution.</title>
        <authorList>
            <person name="Chen X.G."/>
            <person name="Jiang X."/>
            <person name="Gu J."/>
            <person name="Xu M."/>
            <person name="Wu Y."/>
            <person name="Deng Y."/>
            <person name="Zhang C."/>
            <person name="Bonizzoni M."/>
            <person name="Dermauw W."/>
            <person name="Vontas J."/>
            <person name="Armbruster P."/>
            <person name="Huang X."/>
            <person name="Yang Y."/>
            <person name="Zhang H."/>
            <person name="He W."/>
            <person name="Peng H."/>
            <person name="Liu Y."/>
            <person name="Wu K."/>
            <person name="Chen J."/>
            <person name="Lirakis M."/>
            <person name="Topalis P."/>
            <person name="Van Leeuwen T."/>
            <person name="Hall A.B."/>
            <person name="Jiang X."/>
            <person name="Thorpe C."/>
            <person name="Mueller R.L."/>
            <person name="Sun C."/>
            <person name="Waterhouse R.M."/>
            <person name="Yan G."/>
            <person name="Tu Z.J."/>
            <person name="Fang X."/>
            <person name="James A.A."/>
        </authorList>
    </citation>
    <scope>NUCLEOTIDE SEQUENCE [LARGE SCALE GENOMIC DNA]</scope>
    <source>
        <strain evidence="7">Foshan</strain>
    </source>
</reference>
<evidence type="ECO:0000256" key="4">
    <source>
        <dbReference type="ARBA" id="ARBA00022839"/>
    </source>
</evidence>
<dbReference type="Proteomes" id="UP000069940">
    <property type="component" value="Unassembled WGS sequence"/>
</dbReference>
<evidence type="ECO:0000259" key="5">
    <source>
        <dbReference type="SMART" id="SM00479"/>
    </source>
</evidence>
<dbReference type="NCBIfam" id="NF003765">
    <property type="entry name" value="PRK05359.1"/>
    <property type="match status" value="1"/>
</dbReference>
<name>A0ABM1XQX0_AEDAL</name>
<dbReference type="InterPro" id="IPR012337">
    <property type="entry name" value="RNaseH-like_sf"/>
</dbReference>
<protein>
    <recommendedName>
        <fullName evidence="5">Exonuclease domain-containing protein</fullName>
    </recommendedName>
</protein>
<dbReference type="GeneID" id="109398740"/>
<evidence type="ECO:0000256" key="3">
    <source>
        <dbReference type="ARBA" id="ARBA00022801"/>
    </source>
</evidence>
<evidence type="ECO:0000313" key="6">
    <source>
        <dbReference type="EnsemblMetazoa" id="AALFPA23_001992.P1576"/>
    </source>
</evidence>
<evidence type="ECO:0000313" key="7">
    <source>
        <dbReference type="Proteomes" id="UP000069940"/>
    </source>
</evidence>
<evidence type="ECO:0000256" key="2">
    <source>
        <dbReference type="ARBA" id="ARBA00022722"/>
    </source>
</evidence>
<comment type="similarity">
    <text evidence="1">Belongs to the oligoribonuclease family.</text>
</comment>
<dbReference type="SUPFAM" id="SSF53098">
    <property type="entry name" value="Ribonuclease H-like"/>
    <property type="match status" value="1"/>
</dbReference>
<sequence>MSAAVVPSADNIVWIDLEMTGLDVNRDRILEIGCIITDKDLNILARGPGIAIHESEEVLAGMNDWCQSNHAKTGLIQAVRDSKIGLAQAEQLVLDVVKKYCPEKACPLAGCTVHMDRMFLWRYMPRLLEYLHFRTVDITTVKELCKRWNIKVFRACPRNKDAHRALDDVEESIQHMRYFKQKMF</sequence>